<keyword evidence="3" id="KW-1185">Reference proteome</keyword>
<keyword evidence="1" id="KW-0472">Membrane</keyword>
<gene>
    <name evidence="2" type="ordered locus">Hbut_0789</name>
</gene>
<organism evidence="2 3">
    <name type="scientific">Hyperthermus butylicus (strain DSM 5456 / JCM 9403 / PLM1-5)</name>
    <dbReference type="NCBI Taxonomy" id="415426"/>
    <lineage>
        <taxon>Archaea</taxon>
        <taxon>Thermoproteota</taxon>
        <taxon>Thermoprotei</taxon>
        <taxon>Desulfurococcales</taxon>
        <taxon>Pyrodictiaceae</taxon>
        <taxon>Hyperthermus</taxon>
    </lineage>
</organism>
<dbReference type="PANTHER" id="PTHR39556">
    <property type="entry name" value="PROTEIN, PUTATIVE-RELATED"/>
    <property type="match status" value="1"/>
</dbReference>
<reference evidence="2 3" key="1">
    <citation type="journal article" date="2007" name="Archaea">
        <title>The genome of Hyperthermus butylicus: a sulfur-reducing, peptide fermenting, neutrophilic Crenarchaeote growing up to 108 degrees C.</title>
        <authorList>
            <person name="Brugger K."/>
            <person name="Chen L."/>
            <person name="Stark M."/>
            <person name="Zibat A."/>
            <person name="Redder P."/>
            <person name="Ruepp A."/>
            <person name="Awayez M."/>
            <person name="She Q."/>
            <person name="Garrett R.A."/>
            <person name="Klenk H.P."/>
        </authorList>
    </citation>
    <scope>NUCLEOTIDE SEQUENCE [LARGE SCALE GENOMIC DNA]</scope>
    <source>
        <strain evidence="3">DSM 5456 / JCM 9403 / PLM1-5</strain>
    </source>
</reference>
<evidence type="ECO:0000313" key="2">
    <source>
        <dbReference type="EMBL" id="ABM80642.1"/>
    </source>
</evidence>
<feature type="transmembrane region" description="Helical" evidence="1">
    <location>
        <begin position="322"/>
        <end position="343"/>
    </location>
</feature>
<feature type="transmembrane region" description="Helical" evidence="1">
    <location>
        <begin position="355"/>
        <end position="375"/>
    </location>
</feature>
<proteinExistence type="predicted"/>
<dbReference type="InterPro" id="IPR007294">
    <property type="entry name" value="DUF401"/>
</dbReference>
<dbReference type="EMBL" id="CP000493">
    <property type="protein sequence ID" value="ABM80642.1"/>
    <property type="molecule type" value="Genomic_DNA"/>
</dbReference>
<name>A2BKY1_HYPBU</name>
<dbReference type="Proteomes" id="UP000002593">
    <property type="component" value="Chromosome"/>
</dbReference>
<dbReference type="KEGG" id="hbu:Hbut_0789"/>
<dbReference type="PANTHER" id="PTHR39556:SF1">
    <property type="entry name" value="PROTEIN, PUTATIVE-RELATED"/>
    <property type="match status" value="1"/>
</dbReference>
<dbReference type="Pfam" id="PF04165">
    <property type="entry name" value="DUF401"/>
    <property type="match status" value="1"/>
</dbReference>
<sequence>MGAVESIALLIASYTVFTWSWRELAGSLATIATSWNDLRVFVFIFESILLAGLLKEKQVLDKLVNSMGILGCRFSFAAVPAVVGLLPMPGGALVSAIAMRKRYLEEARLSPEAATYINYWFRHVWVPSWPLFQSAVITATIFAVDPVELVRHTWPASIAAIAAGGLIAYIITRHASCPRSRARIQDLVASISPFLAIALLVFSLGIPLLLSLTLVLAATITVLRPNRKEFMAALKLATKPRIHAVLLEALMFKNLLLATNAPGELLSMLLERELPIEAIVYLLPFIVGLSAGGENFFAAVAMPLLASVIASSGAIDWKLMIIAYTGGHMGVMASPVHLCLALTVEYYEAKLGKTLAYTLASIAVATALLAAILALTRLY</sequence>
<evidence type="ECO:0000313" key="3">
    <source>
        <dbReference type="Proteomes" id="UP000002593"/>
    </source>
</evidence>
<accession>A2BKY1</accession>
<feature type="transmembrane region" description="Helical" evidence="1">
    <location>
        <begin position="193"/>
        <end position="222"/>
    </location>
</feature>
<dbReference type="HOGENOM" id="CLU_056143_0_0_2"/>
<keyword evidence="1" id="KW-1133">Transmembrane helix</keyword>
<dbReference type="eggNOG" id="arCOG04354">
    <property type="taxonomic scope" value="Archaea"/>
</dbReference>
<evidence type="ECO:0000256" key="1">
    <source>
        <dbReference type="SAM" id="Phobius"/>
    </source>
</evidence>
<dbReference type="EnsemblBacteria" id="ABM80642">
    <property type="protein sequence ID" value="ABM80642"/>
    <property type="gene ID" value="Hbut_0789"/>
</dbReference>
<keyword evidence="1" id="KW-0812">Transmembrane</keyword>
<feature type="transmembrane region" description="Helical" evidence="1">
    <location>
        <begin position="154"/>
        <end position="172"/>
    </location>
</feature>
<protein>
    <submittedName>
        <fullName evidence="2">Conserved archaeal protein</fullName>
    </submittedName>
</protein>
<feature type="transmembrane region" description="Helical" evidence="1">
    <location>
        <begin position="119"/>
        <end position="142"/>
    </location>
</feature>
<feature type="transmembrane region" description="Helical" evidence="1">
    <location>
        <begin position="297"/>
        <end position="315"/>
    </location>
</feature>
<dbReference type="AlphaFoldDB" id="A2BKY1"/>
<feature type="transmembrane region" description="Helical" evidence="1">
    <location>
        <begin position="74"/>
        <end position="98"/>
    </location>
</feature>